<dbReference type="Proteomes" id="UP000324479">
    <property type="component" value="Unassembled WGS sequence"/>
</dbReference>
<evidence type="ECO:0000256" key="1">
    <source>
        <dbReference type="ARBA" id="ARBA00001913"/>
    </source>
</evidence>
<dbReference type="PANTHER" id="PTHR42693:SF11">
    <property type="entry name" value="ARYLSULFATASE A"/>
    <property type="match status" value="1"/>
</dbReference>
<evidence type="ECO:0000259" key="9">
    <source>
        <dbReference type="Pfam" id="PF00884"/>
    </source>
</evidence>
<gene>
    <name evidence="10" type="ORF">FYK55_09670</name>
</gene>
<feature type="chain" id="PRO_5024425556" evidence="8">
    <location>
        <begin position="31"/>
        <end position="475"/>
    </location>
</feature>
<dbReference type="InterPro" id="IPR000917">
    <property type="entry name" value="Sulfatase_N"/>
</dbReference>
<feature type="domain" description="Sulfatase N-terminal" evidence="9">
    <location>
        <begin position="34"/>
        <end position="359"/>
    </location>
</feature>
<dbReference type="RefSeq" id="WP_150076188.1">
    <property type="nucleotide sequence ID" value="NZ_VWOX01000004.1"/>
</dbReference>
<evidence type="ECO:0000256" key="6">
    <source>
        <dbReference type="ARBA" id="ARBA00022837"/>
    </source>
</evidence>
<dbReference type="InterPro" id="IPR050738">
    <property type="entry name" value="Sulfatase"/>
</dbReference>
<dbReference type="PROSITE" id="PS00149">
    <property type="entry name" value="SULFATASE_2"/>
    <property type="match status" value="1"/>
</dbReference>
<name>A0A5M6DH51_9BACT</name>
<dbReference type="Gene3D" id="3.40.720.10">
    <property type="entry name" value="Alkaline Phosphatase, subunit A"/>
    <property type="match status" value="1"/>
</dbReference>
<dbReference type="GO" id="GO:0046872">
    <property type="term" value="F:metal ion binding"/>
    <property type="evidence" value="ECO:0007669"/>
    <property type="project" value="UniProtKB-KW"/>
</dbReference>
<evidence type="ECO:0000256" key="5">
    <source>
        <dbReference type="ARBA" id="ARBA00022801"/>
    </source>
</evidence>
<feature type="signal peptide" evidence="8">
    <location>
        <begin position="1"/>
        <end position="30"/>
    </location>
</feature>
<proteinExistence type="inferred from homology"/>
<evidence type="ECO:0000256" key="4">
    <source>
        <dbReference type="ARBA" id="ARBA00022729"/>
    </source>
</evidence>
<keyword evidence="6" id="KW-0106">Calcium</keyword>
<dbReference type="AlphaFoldDB" id="A0A5M6DH51"/>
<dbReference type="PANTHER" id="PTHR42693">
    <property type="entry name" value="ARYLSULFATASE FAMILY MEMBER"/>
    <property type="match status" value="1"/>
</dbReference>
<keyword evidence="5" id="KW-0378">Hydrolase</keyword>
<sequence length="475" mass="52535">MSLRVLPASVSLPLMLFAACALTFCQPAAAADKPNFVVIFCDDLGWGDLTCYGHPTIATPNLDQMAAQGMRLTQFYVASSVCTPSRSALVTGRYPVRTGMYGNRRVLFPDSVGGLQADELTIAEVLKDAGYATGMVGKWHLGHLPQYLPTEHGFDSYYGIPYSNDMDKVASQAKTGRQVFIDPDYRHFNVPLLAGSGSDVRQIERPVNQNTITRRYTERATEYIRNNAAQPFFLYLAHSLPHVPLFRDEPFVDHSLAGLYGDVIEEIDWSVGQVLETLRNEGIDRQTLVVFTSDNGPWLTFGDQGGSAGPLRNGKGTTFEGGQRVPGIFWMPGTIPAGKTQRGLASTLDLLPTFASMAGTDIDEDVVLDGFDLTAMLTSDAPSPRETFFYYRDSRLMAVRHGRYKAHLITQDSYTPAARTPTKHDPPLLYDLETDIGEKRDVAQQHPDVLKQIAEIIRQHEKNLVVAPSQCDRKP</sequence>
<dbReference type="PROSITE" id="PS00523">
    <property type="entry name" value="SULFATASE_1"/>
    <property type="match status" value="1"/>
</dbReference>
<evidence type="ECO:0000313" key="10">
    <source>
        <dbReference type="EMBL" id="KAA5544575.1"/>
    </source>
</evidence>
<keyword evidence="3" id="KW-0479">Metal-binding</keyword>
<dbReference type="GO" id="GO:0004065">
    <property type="term" value="F:arylsulfatase activity"/>
    <property type="evidence" value="ECO:0007669"/>
    <property type="project" value="TreeGrafter"/>
</dbReference>
<dbReference type="PROSITE" id="PS51257">
    <property type="entry name" value="PROKAR_LIPOPROTEIN"/>
    <property type="match status" value="1"/>
</dbReference>
<dbReference type="CDD" id="cd16026">
    <property type="entry name" value="GALNS_like"/>
    <property type="match status" value="1"/>
</dbReference>
<comment type="caution">
    <text evidence="10">The sequence shown here is derived from an EMBL/GenBank/DDBJ whole genome shotgun (WGS) entry which is preliminary data.</text>
</comment>
<dbReference type="Pfam" id="PF14707">
    <property type="entry name" value="Sulfatase_C"/>
    <property type="match status" value="1"/>
</dbReference>
<dbReference type="Gene3D" id="3.30.1120.10">
    <property type="match status" value="1"/>
</dbReference>
<dbReference type="SUPFAM" id="SSF53649">
    <property type="entry name" value="Alkaline phosphatase-like"/>
    <property type="match status" value="1"/>
</dbReference>
<dbReference type="Pfam" id="PF00884">
    <property type="entry name" value="Sulfatase"/>
    <property type="match status" value="1"/>
</dbReference>
<evidence type="ECO:0000313" key="11">
    <source>
        <dbReference type="Proteomes" id="UP000324479"/>
    </source>
</evidence>
<evidence type="ECO:0000256" key="3">
    <source>
        <dbReference type="ARBA" id="ARBA00022723"/>
    </source>
</evidence>
<keyword evidence="4 8" id="KW-0732">Signal</keyword>
<evidence type="ECO:0000256" key="8">
    <source>
        <dbReference type="SAM" id="SignalP"/>
    </source>
</evidence>
<comment type="similarity">
    <text evidence="2">Belongs to the sulfatase family.</text>
</comment>
<evidence type="ECO:0000256" key="2">
    <source>
        <dbReference type="ARBA" id="ARBA00008779"/>
    </source>
</evidence>
<dbReference type="EMBL" id="VWOX01000004">
    <property type="protein sequence ID" value="KAA5544575.1"/>
    <property type="molecule type" value="Genomic_DNA"/>
</dbReference>
<dbReference type="InterPro" id="IPR017850">
    <property type="entry name" value="Alkaline_phosphatase_core_sf"/>
</dbReference>
<reference evidence="10 11" key="1">
    <citation type="submission" date="2019-08" db="EMBL/GenBank/DDBJ databases">
        <authorList>
            <person name="Dhanesh K."/>
            <person name="Kumar G."/>
            <person name="Sasikala C."/>
            <person name="Venkata Ramana C."/>
        </authorList>
    </citation>
    <scope>NUCLEOTIDE SEQUENCE [LARGE SCALE GENOMIC DNA]</scope>
    <source>
        <strain evidence="10 11">JC645</strain>
    </source>
</reference>
<protein>
    <submittedName>
        <fullName evidence="10">Sulfatase</fullName>
    </submittedName>
</protein>
<keyword evidence="7" id="KW-0325">Glycoprotein</keyword>
<accession>A0A5M6DH51</accession>
<keyword evidence="11" id="KW-1185">Reference proteome</keyword>
<organism evidence="10 11">
    <name type="scientific">Roseiconus nitratireducens</name>
    <dbReference type="NCBI Taxonomy" id="2605748"/>
    <lineage>
        <taxon>Bacteria</taxon>
        <taxon>Pseudomonadati</taxon>
        <taxon>Planctomycetota</taxon>
        <taxon>Planctomycetia</taxon>
        <taxon>Pirellulales</taxon>
        <taxon>Pirellulaceae</taxon>
        <taxon>Roseiconus</taxon>
    </lineage>
</organism>
<comment type="cofactor">
    <cofactor evidence="1">
        <name>Ca(2+)</name>
        <dbReference type="ChEBI" id="CHEBI:29108"/>
    </cofactor>
</comment>
<dbReference type="FunFam" id="3.40.720.10:FF:000023">
    <property type="entry name" value="Arylsulfatase A"/>
    <property type="match status" value="1"/>
</dbReference>
<evidence type="ECO:0000256" key="7">
    <source>
        <dbReference type="ARBA" id="ARBA00023180"/>
    </source>
</evidence>
<dbReference type="InterPro" id="IPR024607">
    <property type="entry name" value="Sulfatase_CS"/>
</dbReference>